<reference evidence="1" key="1">
    <citation type="submission" date="2023-09" db="EMBL/GenBank/DDBJ databases">
        <title>Vallitalea sediminicola and Vallitalea maricola sp. nov., anaerobic bacteria isolated from marine sediment.</title>
        <authorList>
            <person name="Hirano S."/>
            <person name="Maeda A."/>
            <person name="Terahara T."/>
            <person name="Mori K."/>
            <person name="Hamada M."/>
            <person name="Matsumoto R."/>
            <person name="Kobayashi T."/>
        </authorList>
    </citation>
    <scope>NUCLEOTIDE SEQUENCE</scope>
    <source>
        <strain evidence="1">AN17-2</strain>
    </source>
</reference>
<dbReference type="EMBL" id="BTPU01000031">
    <property type="protein sequence ID" value="GMQ62849.1"/>
    <property type="molecule type" value="Genomic_DNA"/>
</dbReference>
<gene>
    <name evidence="1" type="ORF">AN2V17_20810</name>
</gene>
<proteinExistence type="predicted"/>
<organism evidence="1 2">
    <name type="scientific">Vallitalea maricola</name>
    <dbReference type="NCBI Taxonomy" id="3074433"/>
    <lineage>
        <taxon>Bacteria</taxon>
        <taxon>Bacillati</taxon>
        <taxon>Bacillota</taxon>
        <taxon>Clostridia</taxon>
        <taxon>Lachnospirales</taxon>
        <taxon>Vallitaleaceae</taxon>
        <taxon>Vallitalea</taxon>
    </lineage>
</organism>
<sequence length="86" mass="9692">MSLIYYLALLIFIMLIITTILSSTLSKGIKTPIHNILIIFTQIIILLGIIILKTESEDLTYICGFLIVLFIFLGSVITKYGNVKKQ</sequence>
<accession>A0ACB5UJW3</accession>
<keyword evidence="2" id="KW-1185">Reference proteome</keyword>
<name>A0ACB5UJW3_9FIRM</name>
<comment type="caution">
    <text evidence="1">The sequence shown here is derived from an EMBL/GenBank/DDBJ whole genome shotgun (WGS) entry which is preliminary data.</text>
</comment>
<evidence type="ECO:0000313" key="2">
    <source>
        <dbReference type="Proteomes" id="UP001374599"/>
    </source>
</evidence>
<protein>
    <submittedName>
        <fullName evidence="1">Uncharacterized protein</fullName>
    </submittedName>
</protein>
<evidence type="ECO:0000313" key="1">
    <source>
        <dbReference type="EMBL" id="GMQ62849.1"/>
    </source>
</evidence>
<dbReference type="Proteomes" id="UP001374599">
    <property type="component" value="Unassembled WGS sequence"/>
</dbReference>